<accession>A0ABT1E4U0</accession>
<organism evidence="1 2">
    <name type="scientific">Aequitasia blattaphilus</name>
    <dbReference type="NCBI Taxonomy" id="2949332"/>
    <lineage>
        <taxon>Bacteria</taxon>
        <taxon>Bacillati</taxon>
        <taxon>Bacillota</taxon>
        <taxon>Clostridia</taxon>
        <taxon>Lachnospirales</taxon>
        <taxon>Lachnospiraceae</taxon>
        <taxon>Aequitasia</taxon>
    </lineage>
</organism>
<keyword evidence="2" id="KW-1185">Reference proteome</keyword>
<dbReference type="PANTHER" id="PTHR30037:SF4">
    <property type="entry name" value="DNA-3-METHYLADENINE GLYCOSYLASE I"/>
    <property type="match status" value="1"/>
</dbReference>
<sequence>MKHIERVCDWALQSELEMEYHNTVWGRPEHNDRQLFRMLILEGQQAGLSWVTILKKIKAFDEAYDYFDPKIIADYDEEKVKSLMENAGIIRNQRKIRSAIQNAKAFFPVVEEFGSFDAYLWGFVDGKPIINHFKTPEEVPANTPLSDEISKDLKKRGFNFVGSTIIYAYMQAIGMVNDHLVDCPCH</sequence>
<dbReference type="InterPro" id="IPR011257">
    <property type="entry name" value="DNA_glycosylase"/>
</dbReference>
<evidence type="ECO:0000313" key="2">
    <source>
        <dbReference type="Proteomes" id="UP001523566"/>
    </source>
</evidence>
<gene>
    <name evidence="1" type="ORF">NK125_00300</name>
</gene>
<name>A0ABT1E4U0_9FIRM</name>
<dbReference type="PANTHER" id="PTHR30037">
    <property type="entry name" value="DNA-3-METHYLADENINE GLYCOSYLASE 1"/>
    <property type="match status" value="1"/>
</dbReference>
<dbReference type="EMBL" id="JAMZFW010000001">
    <property type="protein sequence ID" value="MCP1100855.1"/>
    <property type="molecule type" value="Genomic_DNA"/>
</dbReference>
<dbReference type="Proteomes" id="UP001523566">
    <property type="component" value="Unassembled WGS sequence"/>
</dbReference>
<proteinExistence type="predicted"/>
<reference evidence="1 2" key="1">
    <citation type="journal article" date="2022" name="Genome Biol. Evol.">
        <title>Host diet, physiology and behaviors set the stage for Lachnospiraceae cladogenesis.</title>
        <authorList>
            <person name="Vera-Ponce De Leon A."/>
            <person name="Schneider M."/>
            <person name="Jahnes B.C."/>
            <person name="Sadowski V."/>
            <person name="Camuy-Velez L.A."/>
            <person name="Duan J."/>
            <person name="Sabree Z.L."/>
        </authorList>
    </citation>
    <scope>NUCLEOTIDE SEQUENCE [LARGE SCALE GENOMIC DNA]</scope>
    <source>
        <strain evidence="1 2">PAL113</strain>
    </source>
</reference>
<dbReference type="InterPro" id="IPR052891">
    <property type="entry name" value="DNA-3mA_glycosylase"/>
</dbReference>
<protein>
    <submittedName>
        <fullName evidence="1">DNA-3-methyladenine glycosylase I</fullName>
    </submittedName>
</protein>
<dbReference type="InterPro" id="IPR005019">
    <property type="entry name" value="Adenine_glyco"/>
</dbReference>
<dbReference type="RefSeq" id="WP_262064644.1">
    <property type="nucleotide sequence ID" value="NZ_JAMXOD010000001.1"/>
</dbReference>
<evidence type="ECO:0000313" key="1">
    <source>
        <dbReference type="EMBL" id="MCP1100855.1"/>
    </source>
</evidence>
<dbReference type="Pfam" id="PF03352">
    <property type="entry name" value="Adenine_glyco"/>
    <property type="match status" value="1"/>
</dbReference>
<dbReference type="SUPFAM" id="SSF48150">
    <property type="entry name" value="DNA-glycosylase"/>
    <property type="match status" value="1"/>
</dbReference>
<comment type="caution">
    <text evidence="1">The sequence shown here is derived from an EMBL/GenBank/DDBJ whole genome shotgun (WGS) entry which is preliminary data.</text>
</comment>
<dbReference type="Gene3D" id="1.10.340.30">
    <property type="entry name" value="Hypothetical protein, domain 2"/>
    <property type="match status" value="1"/>
</dbReference>